<dbReference type="RefSeq" id="WP_087012468.1">
    <property type="nucleotide sequence ID" value="NZ_FUUY01000005.1"/>
</dbReference>
<protein>
    <submittedName>
        <fullName evidence="2">Uncharacterized protein</fullName>
    </submittedName>
</protein>
<gene>
    <name evidence="2" type="ORF">ACNJC6_01706</name>
</gene>
<keyword evidence="1" id="KW-1133">Transmembrane helix</keyword>
<evidence type="ECO:0000313" key="3">
    <source>
        <dbReference type="Proteomes" id="UP000196240"/>
    </source>
</evidence>
<feature type="transmembrane region" description="Helical" evidence="1">
    <location>
        <begin position="122"/>
        <end position="139"/>
    </location>
</feature>
<reference evidence="2 3" key="1">
    <citation type="submission" date="2017-02" db="EMBL/GenBank/DDBJ databases">
        <authorList>
            <person name="Peterson S.W."/>
        </authorList>
    </citation>
    <scope>NUCLEOTIDE SEQUENCE [LARGE SCALE GENOMIC DNA]</scope>
    <source>
        <strain evidence="2">C6</strain>
    </source>
</reference>
<evidence type="ECO:0000313" key="2">
    <source>
        <dbReference type="EMBL" id="SJX22074.1"/>
    </source>
</evidence>
<keyword evidence="1" id="KW-0812">Transmembrane</keyword>
<proteinExistence type="predicted"/>
<evidence type="ECO:0000256" key="1">
    <source>
        <dbReference type="SAM" id="Phobius"/>
    </source>
</evidence>
<dbReference type="EMBL" id="FUUY01000005">
    <property type="protein sequence ID" value="SJX22074.1"/>
    <property type="molecule type" value="Genomic_DNA"/>
</dbReference>
<accession>A0A1R7QCS1</accession>
<name>A0A1R7QCS1_ACIJO</name>
<dbReference type="Proteomes" id="UP000196240">
    <property type="component" value="Unassembled WGS sequence"/>
</dbReference>
<keyword evidence="1" id="KW-0472">Membrane</keyword>
<sequence>MDEKIQQLTNEQLLDVIVLVEENKIIQAIQYIATHTAFQYDDAQEIVTELTKRHDAALKSMYRHKRYQQQRISTAELRHHSSLVSEGRSFTQQQPQSQHSTAVNNLNAIQDLQELHTKNHNLWIVLAVVILVLSFIFYWF</sequence>
<dbReference type="AlphaFoldDB" id="A0A1R7QCS1"/>
<organism evidence="2 3">
    <name type="scientific">Acinetobacter johnsonii</name>
    <dbReference type="NCBI Taxonomy" id="40214"/>
    <lineage>
        <taxon>Bacteria</taxon>
        <taxon>Pseudomonadati</taxon>
        <taxon>Pseudomonadota</taxon>
        <taxon>Gammaproteobacteria</taxon>
        <taxon>Moraxellales</taxon>
        <taxon>Moraxellaceae</taxon>
        <taxon>Acinetobacter</taxon>
    </lineage>
</organism>